<reference evidence="1 2" key="1">
    <citation type="submission" date="2024-01" db="EMBL/GenBank/DDBJ databases">
        <authorList>
            <person name="Alioto T."/>
            <person name="Alioto T."/>
            <person name="Gomez Garrido J."/>
        </authorList>
    </citation>
    <scope>NUCLEOTIDE SEQUENCE [LARGE SCALE GENOMIC DNA]</scope>
</reference>
<evidence type="ECO:0000313" key="2">
    <source>
        <dbReference type="Proteomes" id="UP001314229"/>
    </source>
</evidence>
<gene>
    <name evidence="1" type="ORF">FSCOSCO3_A014918</name>
</gene>
<dbReference type="AlphaFoldDB" id="A0AAV1PNG4"/>
<accession>A0AAV1PNG4</accession>
<evidence type="ECO:0000313" key="1">
    <source>
        <dbReference type="EMBL" id="CAK6972494.1"/>
    </source>
</evidence>
<dbReference type="Proteomes" id="UP001314229">
    <property type="component" value="Unassembled WGS sequence"/>
</dbReference>
<sequence>MKLDDEEPWGDRLKEKGLKREGEVSDREKAKCVWESFGVEVHCGRADSVSVGSEVWINASDWRRAAAVVREQNIRQREKREREREERREDGKGRDAEFWKAVIFCA</sequence>
<proteinExistence type="predicted"/>
<dbReference type="EMBL" id="CAWUFR010000203">
    <property type="protein sequence ID" value="CAK6972494.1"/>
    <property type="molecule type" value="Genomic_DNA"/>
</dbReference>
<keyword evidence="2" id="KW-1185">Reference proteome</keyword>
<name>A0AAV1PNG4_SCOSC</name>
<comment type="caution">
    <text evidence="1">The sequence shown here is derived from an EMBL/GenBank/DDBJ whole genome shotgun (WGS) entry which is preliminary data.</text>
</comment>
<organism evidence="1 2">
    <name type="scientific">Scomber scombrus</name>
    <name type="common">Atlantic mackerel</name>
    <name type="synonym">Scomber vernalis</name>
    <dbReference type="NCBI Taxonomy" id="13677"/>
    <lineage>
        <taxon>Eukaryota</taxon>
        <taxon>Metazoa</taxon>
        <taxon>Chordata</taxon>
        <taxon>Craniata</taxon>
        <taxon>Vertebrata</taxon>
        <taxon>Euteleostomi</taxon>
        <taxon>Actinopterygii</taxon>
        <taxon>Neopterygii</taxon>
        <taxon>Teleostei</taxon>
        <taxon>Neoteleostei</taxon>
        <taxon>Acanthomorphata</taxon>
        <taxon>Pelagiaria</taxon>
        <taxon>Scombriformes</taxon>
        <taxon>Scombridae</taxon>
        <taxon>Scomber</taxon>
    </lineage>
</organism>
<protein>
    <submittedName>
        <fullName evidence="1">Uncharacterized protein</fullName>
    </submittedName>
</protein>